<feature type="chain" id="PRO_5021465909" evidence="5">
    <location>
        <begin position="20"/>
        <end position="513"/>
    </location>
</feature>
<dbReference type="PANTHER" id="PTHR10963:SF55">
    <property type="entry name" value="GLYCOSIDE HYDROLASE FAMILY 16 PROTEIN"/>
    <property type="match status" value="1"/>
</dbReference>
<evidence type="ECO:0000313" key="8">
    <source>
        <dbReference type="Proteomes" id="UP000315540"/>
    </source>
</evidence>
<keyword evidence="3" id="KW-0378">Hydrolase</keyword>
<reference evidence="7 8" key="1">
    <citation type="submission" date="2019-06" db="EMBL/GenBank/DDBJ databases">
        <authorList>
            <person name="Meng X."/>
        </authorList>
    </citation>
    <scope>NUCLEOTIDE SEQUENCE [LARGE SCALE GENOMIC DNA]</scope>
    <source>
        <strain evidence="7 8">M625</strain>
    </source>
</reference>
<dbReference type="CDD" id="cd00161">
    <property type="entry name" value="beta-trefoil_Ricin-like"/>
    <property type="match status" value="1"/>
</dbReference>
<dbReference type="InterPro" id="IPR000772">
    <property type="entry name" value="Ricin_B_lectin"/>
</dbReference>
<dbReference type="InterPro" id="IPR050546">
    <property type="entry name" value="Glycosyl_Hydrlase_16"/>
</dbReference>
<name>A0A504J416_9FLAO</name>
<comment type="similarity">
    <text evidence="1">Belongs to the glycosyl hydrolase 16 family.</text>
</comment>
<dbReference type="Gene3D" id="2.60.120.200">
    <property type="match status" value="1"/>
</dbReference>
<dbReference type="SUPFAM" id="SSF50370">
    <property type="entry name" value="Ricin B-like lectins"/>
    <property type="match status" value="1"/>
</dbReference>
<gene>
    <name evidence="7" type="ORF">FHK87_19325</name>
</gene>
<dbReference type="GO" id="GO:0033916">
    <property type="term" value="F:beta-agarase activity"/>
    <property type="evidence" value="ECO:0007669"/>
    <property type="project" value="InterPro"/>
</dbReference>
<organism evidence="7 8">
    <name type="scientific">Aquimarina algicola</name>
    <dbReference type="NCBI Taxonomy" id="2589995"/>
    <lineage>
        <taxon>Bacteria</taxon>
        <taxon>Pseudomonadati</taxon>
        <taxon>Bacteroidota</taxon>
        <taxon>Flavobacteriia</taxon>
        <taxon>Flavobacteriales</taxon>
        <taxon>Flavobacteriaceae</taxon>
        <taxon>Aquimarina</taxon>
    </lineage>
</organism>
<dbReference type="InterPro" id="IPR000757">
    <property type="entry name" value="Beta-glucanase-like"/>
</dbReference>
<dbReference type="Proteomes" id="UP000315540">
    <property type="component" value="Unassembled WGS sequence"/>
</dbReference>
<keyword evidence="8" id="KW-1185">Reference proteome</keyword>
<dbReference type="EMBL" id="VFWZ01000007">
    <property type="protein sequence ID" value="TPN83375.1"/>
    <property type="molecule type" value="Genomic_DNA"/>
</dbReference>
<evidence type="ECO:0000256" key="1">
    <source>
        <dbReference type="ARBA" id="ARBA00006865"/>
    </source>
</evidence>
<dbReference type="InterPro" id="IPR013320">
    <property type="entry name" value="ConA-like_dom_sf"/>
</dbReference>
<evidence type="ECO:0000256" key="2">
    <source>
        <dbReference type="ARBA" id="ARBA00022729"/>
    </source>
</evidence>
<comment type="caution">
    <text evidence="7">The sequence shown here is derived from an EMBL/GenBank/DDBJ whole genome shotgun (WGS) entry which is preliminary data.</text>
</comment>
<dbReference type="NCBIfam" id="TIGR04183">
    <property type="entry name" value="Por_Secre_tail"/>
    <property type="match status" value="1"/>
</dbReference>
<sequence>MKNLIIFVCMLFIFVKAYTQDWQGIPIPANPGNGKVWQIQNQHSDDFNYNGKNSTFKSKWLDNHRGGWSGPGETQFSSNHSDVTGGNLRIKAGRVTNIPKKTVYCGHVTTKTPVVYPVYTEVRMRCSGINLSSNFWLLSADDVNEIDVTETYGAENVAGRKMATNYHIFRRIPFLDLANSPKSHDSEGNVFLRDGYHRFGLYWKSATEFEFYFDGNLVRKLNRSNDLRDPRNRFFDQAMHIIMNTELHTWKSNAGIRPSNQELNNNSINKMYIDWIRTYKPVSNTTGVTQLIDNGTYFIKSAQNNQRLLSRTLENHSARMHDPGNFEDQQWVFDHKGNNVYTIQNKGTGRFLEVPYAKCGDGVNVATWTDANDAHKKWKVVRNGSGVYGLKPMHCITKALDRQRGEIDANVHIWGYSNTNSNQKWEIIPFNNKSLSIKNIQNSIVVYPNPVKDQATITGNIQGKEIVIYNLLGNIISIKVATSDQETITTSDLDKGIYIISVAGEIQLQMIKK</sequence>
<evidence type="ECO:0000313" key="7">
    <source>
        <dbReference type="EMBL" id="TPN83375.1"/>
    </source>
</evidence>
<dbReference type="Gene3D" id="2.80.10.50">
    <property type="match status" value="1"/>
</dbReference>
<accession>A0A504J416</accession>
<protein>
    <submittedName>
        <fullName evidence="7">T9SS type A sorting domain-containing protein</fullName>
    </submittedName>
</protein>
<dbReference type="InterPro" id="IPR026444">
    <property type="entry name" value="Secre_tail"/>
</dbReference>
<dbReference type="SUPFAM" id="SSF49899">
    <property type="entry name" value="Concanavalin A-like lectins/glucanases"/>
    <property type="match status" value="1"/>
</dbReference>
<evidence type="ECO:0000256" key="3">
    <source>
        <dbReference type="ARBA" id="ARBA00022801"/>
    </source>
</evidence>
<keyword evidence="2 5" id="KW-0732">Signal</keyword>
<feature type="domain" description="GH16" evidence="6">
    <location>
        <begin position="20"/>
        <end position="284"/>
    </location>
</feature>
<dbReference type="Pfam" id="PF14200">
    <property type="entry name" value="RicinB_lectin_2"/>
    <property type="match status" value="1"/>
</dbReference>
<dbReference type="OrthoDB" id="9809583at2"/>
<dbReference type="PANTHER" id="PTHR10963">
    <property type="entry name" value="GLYCOSYL HYDROLASE-RELATED"/>
    <property type="match status" value="1"/>
</dbReference>
<dbReference type="InterPro" id="IPR016287">
    <property type="entry name" value="Beta_agarase"/>
</dbReference>
<dbReference type="Pfam" id="PF18962">
    <property type="entry name" value="Por_Secre_tail"/>
    <property type="match status" value="1"/>
</dbReference>
<feature type="signal peptide" evidence="5">
    <location>
        <begin position="1"/>
        <end position="19"/>
    </location>
</feature>
<dbReference type="PROSITE" id="PS51762">
    <property type="entry name" value="GH16_2"/>
    <property type="match status" value="1"/>
</dbReference>
<dbReference type="CDD" id="cd02178">
    <property type="entry name" value="GH16_beta_agarase"/>
    <property type="match status" value="1"/>
</dbReference>
<evidence type="ECO:0000256" key="4">
    <source>
        <dbReference type="ARBA" id="ARBA00023295"/>
    </source>
</evidence>
<dbReference type="AlphaFoldDB" id="A0A504J416"/>
<evidence type="ECO:0000256" key="5">
    <source>
        <dbReference type="SAM" id="SignalP"/>
    </source>
</evidence>
<keyword evidence="4" id="KW-0326">Glycosidase</keyword>
<dbReference type="GO" id="GO:0005975">
    <property type="term" value="P:carbohydrate metabolic process"/>
    <property type="evidence" value="ECO:0007669"/>
    <property type="project" value="InterPro"/>
</dbReference>
<dbReference type="PROSITE" id="PS50231">
    <property type="entry name" value="RICIN_B_LECTIN"/>
    <property type="match status" value="1"/>
</dbReference>
<proteinExistence type="inferred from homology"/>
<dbReference type="InterPro" id="IPR035992">
    <property type="entry name" value="Ricin_B-like_lectins"/>
</dbReference>
<dbReference type="RefSeq" id="WP_140595435.1">
    <property type="nucleotide sequence ID" value="NZ_VFWZ01000007.1"/>
</dbReference>
<evidence type="ECO:0000259" key="6">
    <source>
        <dbReference type="PROSITE" id="PS51762"/>
    </source>
</evidence>